<dbReference type="AlphaFoldDB" id="A0A0D2N635"/>
<organism evidence="2 3">
    <name type="scientific">Hypholoma sublateritium (strain FD-334 SS-4)</name>
    <dbReference type="NCBI Taxonomy" id="945553"/>
    <lineage>
        <taxon>Eukaryota</taxon>
        <taxon>Fungi</taxon>
        <taxon>Dikarya</taxon>
        <taxon>Basidiomycota</taxon>
        <taxon>Agaricomycotina</taxon>
        <taxon>Agaricomycetes</taxon>
        <taxon>Agaricomycetidae</taxon>
        <taxon>Agaricales</taxon>
        <taxon>Agaricineae</taxon>
        <taxon>Strophariaceae</taxon>
        <taxon>Hypholoma</taxon>
    </lineage>
</organism>
<keyword evidence="3" id="KW-1185">Reference proteome</keyword>
<evidence type="ECO:0000313" key="2">
    <source>
        <dbReference type="EMBL" id="KJA14619.1"/>
    </source>
</evidence>
<dbReference type="EMBL" id="KN817672">
    <property type="protein sequence ID" value="KJA14619.1"/>
    <property type="molecule type" value="Genomic_DNA"/>
</dbReference>
<proteinExistence type="predicted"/>
<sequence length="277" mass="30214">MSPSFRPGKDSIEVDRLNRWLGRIHVQRNPPVAVQEKSASPSRDSDHVPAEVRTENSLPSEKSSVASTSSYYDSGSQGSSEGCSSPSYDSDDDDDANEQDSEDDDGSFLSVRPSQDQRPTSPHSTTAAAASCAHSSLDSSTWQSEHGEEQRALAASCFICQTTEMSSSMNDPQGRPLCIVCGNLYYVRHSSSVQVFVAFVFLPPCLPFGGCDRGTCITSNTTCSMAWLSFRVYLDTGVVISMTLPDDVLAQLLEKCNTWIIPLDHFNLYVSSVRNGR</sequence>
<feature type="region of interest" description="Disordered" evidence="1">
    <location>
        <begin position="22"/>
        <end position="130"/>
    </location>
</feature>
<protein>
    <submittedName>
        <fullName evidence="2">Uncharacterized protein</fullName>
    </submittedName>
</protein>
<accession>A0A0D2N635</accession>
<feature type="compositionally biased region" description="Low complexity" evidence="1">
    <location>
        <begin position="60"/>
        <end position="88"/>
    </location>
</feature>
<evidence type="ECO:0000313" key="3">
    <source>
        <dbReference type="Proteomes" id="UP000054270"/>
    </source>
</evidence>
<name>A0A0D2N635_HYPSF</name>
<feature type="compositionally biased region" description="Basic and acidic residues" evidence="1">
    <location>
        <begin position="43"/>
        <end position="54"/>
    </location>
</feature>
<reference evidence="3" key="1">
    <citation type="submission" date="2014-04" db="EMBL/GenBank/DDBJ databases">
        <title>Evolutionary Origins and Diversification of the Mycorrhizal Mutualists.</title>
        <authorList>
            <consortium name="DOE Joint Genome Institute"/>
            <consortium name="Mycorrhizal Genomics Consortium"/>
            <person name="Kohler A."/>
            <person name="Kuo A."/>
            <person name="Nagy L.G."/>
            <person name="Floudas D."/>
            <person name="Copeland A."/>
            <person name="Barry K.W."/>
            <person name="Cichocki N."/>
            <person name="Veneault-Fourrey C."/>
            <person name="LaButti K."/>
            <person name="Lindquist E.A."/>
            <person name="Lipzen A."/>
            <person name="Lundell T."/>
            <person name="Morin E."/>
            <person name="Murat C."/>
            <person name="Riley R."/>
            <person name="Ohm R."/>
            <person name="Sun H."/>
            <person name="Tunlid A."/>
            <person name="Henrissat B."/>
            <person name="Grigoriev I.V."/>
            <person name="Hibbett D.S."/>
            <person name="Martin F."/>
        </authorList>
    </citation>
    <scope>NUCLEOTIDE SEQUENCE [LARGE SCALE GENOMIC DNA]</scope>
    <source>
        <strain evidence="3">FD-334 SS-4</strain>
    </source>
</reference>
<feature type="compositionally biased region" description="Acidic residues" evidence="1">
    <location>
        <begin position="89"/>
        <end position="106"/>
    </location>
</feature>
<feature type="compositionally biased region" description="Low complexity" evidence="1">
    <location>
        <begin position="120"/>
        <end position="130"/>
    </location>
</feature>
<evidence type="ECO:0000256" key="1">
    <source>
        <dbReference type="SAM" id="MobiDB-lite"/>
    </source>
</evidence>
<gene>
    <name evidence="2" type="ORF">HYPSUDRAFT_49014</name>
</gene>
<dbReference type="Proteomes" id="UP000054270">
    <property type="component" value="Unassembled WGS sequence"/>
</dbReference>
<dbReference type="OrthoDB" id="3124551at2759"/>